<dbReference type="Proteomes" id="UP000886998">
    <property type="component" value="Unassembled WGS sequence"/>
</dbReference>
<proteinExistence type="predicted"/>
<gene>
    <name evidence="1" type="ORF">TNIN_475131</name>
</gene>
<keyword evidence="2" id="KW-1185">Reference proteome</keyword>
<reference evidence="1" key="1">
    <citation type="submission" date="2020-08" db="EMBL/GenBank/DDBJ databases">
        <title>Multicomponent nature underlies the extraordinary mechanical properties of spider dragline silk.</title>
        <authorList>
            <person name="Kono N."/>
            <person name="Nakamura H."/>
            <person name="Mori M."/>
            <person name="Yoshida Y."/>
            <person name="Ohtoshi R."/>
            <person name="Malay A.D."/>
            <person name="Moran D.A.P."/>
            <person name="Tomita M."/>
            <person name="Numata K."/>
            <person name="Arakawa K."/>
        </authorList>
    </citation>
    <scope>NUCLEOTIDE SEQUENCE</scope>
</reference>
<name>A0A8X7BRI3_9ARAC</name>
<accession>A0A8X7BRI3</accession>
<sequence>MLRHLVRRNLLVQWQECKDGQLGSRRDESYISSDHPKLETPLGHPVDAIPDVKLIRTVTTRLILADRPRSDELPTLP</sequence>
<protein>
    <submittedName>
        <fullName evidence="1">Uncharacterized protein</fullName>
    </submittedName>
</protein>
<organism evidence="1 2">
    <name type="scientific">Trichonephila inaurata madagascariensis</name>
    <dbReference type="NCBI Taxonomy" id="2747483"/>
    <lineage>
        <taxon>Eukaryota</taxon>
        <taxon>Metazoa</taxon>
        <taxon>Ecdysozoa</taxon>
        <taxon>Arthropoda</taxon>
        <taxon>Chelicerata</taxon>
        <taxon>Arachnida</taxon>
        <taxon>Araneae</taxon>
        <taxon>Araneomorphae</taxon>
        <taxon>Entelegynae</taxon>
        <taxon>Araneoidea</taxon>
        <taxon>Nephilidae</taxon>
        <taxon>Trichonephila</taxon>
        <taxon>Trichonephila inaurata</taxon>
    </lineage>
</organism>
<dbReference type="EMBL" id="BMAV01002847">
    <property type="protein sequence ID" value="GFY42061.1"/>
    <property type="molecule type" value="Genomic_DNA"/>
</dbReference>
<dbReference type="AlphaFoldDB" id="A0A8X7BRI3"/>
<comment type="caution">
    <text evidence="1">The sequence shown here is derived from an EMBL/GenBank/DDBJ whole genome shotgun (WGS) entry which is preliminary data.</text>
</comment>
<evidence type="ECO:0000313" key="2">
    <source>
        <dbReference type="Proteomes" id="UP000886998"/>
    </source>
</evidence>
<evidence type="ECO:0000313" key="1">
    <source>
        <dbReference type="EMBL" id="GFY42061.1"/>
    </source>
</evidence>